<dbReference type="PANTHER" id="PTHR45436">
    <property type="entry name" value="SENSOR HISTIDINE KINASE YKOH"/>
    <property type="match status" value="1"/>
</dbReference>
<comment type="subcellular location">
    <subcellularLocation>
        <location evidence="2">Membrane</location>
    </subcellularLocation>
</comment>
<dbReference type="InterPro" id="IPR036097">
    <property type="entry name" value="HisK_dim/P_sf"/>
</dbReference>
<keyword evidence="7 13" id="KW-0418">Kinase</keyword>
<reference evidence="13 14" key="1">
    <citation type="submission" date="2019-03" db="EMBL/GenBank/DDBJ databases">
        <title>Thermus tengchongensis species for the arsenic transformation mechanism.</title>
        <authorList>
            <person name="Yuan G.C."/>
        </authorList>
    </citation>
    <scope>NUCLEOTIDE SEQUENCE [LARGE SCALE GENOMIC DNA]</scope>
    <source>
        <strain evidence="13 14">15Y</strain>
    </source>
</reference>
<evidence type="ECO:0000256" key="4">
    <source>
        <dbReference type="ARBA" id="ARBA00022553"/>
    </source>
</evidence>
<evidence type="ECO:0000313" key="14">
    <source>
        <dbReference type="Proteomes" id="UP000297244"/>
    </source>
</evidence>
<dbReference type="SMART" id="SM00388">
    <property type="entry name" value="HisKA"/>
    <property type="match status" value="1"/>
</dbReference>
<keyword evidence="6 10" id="KW-0812">Transmembrane</keyword>
<name>A0ABY2K9F3_9DEIN</name>
<keyword evidence="8 10" id="KW-1133">Transmembrane helix</keyword>
<keyword evidence="4" id="KW-0597">Phosphoprotein</keyword>
<dbReference type="Gene3D" id="3.30.565.10">
    <property type="entry name" value="Histidine kinase-like ATPase, C-terminal domain"/>
    <property type="match status" value="1"/>
</dbReference>
<evidence type="ECO:0000313" key="13">
    <source>
        <dbReference type="EMBL" id="TFU17747.1"/>
    </source>
</evidence>
<evidence type="ECO:0000256" key="9">
    <source>
        <dbReference type="ARBA" id="ARBA00023012"/>
    </source>
</evidence>
<dbReference type="GO" id="GO:0016301">
    <property type="term" value="F:kinase activity"/>
    <property type="evidence" value="ECO:0007669"/>
    <property type="project" value="UniProtKB-KW"/>
</dbReference>
<feature type="domain" description="Histidine kinase" evidence="11">
    <location>
        <begin position="220"/>
        <end position="408"/>
    </location>
</feature>
<dbReference type="EMBL" id="SKBL01000002">
    <property type="protein sequence ID" value="TFU17747.1"/>
    <property type="molecule type" value="Genomic_DNA"/>
</dbReference>
<protein>
    <recommendedName>
        <fullName evidence="3">histidine kinase</fullName>
        <ecNumber evidence="3">2.7.13.3</ecNumber>
    </recommendedName>
</protein>
<comment type="caution">
    <text evidence="13">The sequence shown here is derived from an EMBL/GenBank/DDBJ whole genome shotgun (WGS) entry which is preliminary data.</text>
</comment>
<feature type="domain" description="HAMP" evidence="12">
    <location>
        <begin position="171"/>
        <end position="212"/>
    </location>
</feature>
<dbReference type="InterPro" id="IPR050428">
    <property type="entry name" value="TCS_sensor_his_kinase"/>
</dbReference>
<dbReference type="EC" id="2.7.13.3" evidence="3"/>
<evidence type="ECO:0000259" key="12">
    <source>
        <dbReference type="PROSITE" id="PS50885"/>
    </source>
</evidence>
<gene>
    <name evidence="13" type="ORF">E0489_02920</name>
</gene>
<dbReference type="Pfam" id="PF00512">
    <property type="entry name" value="HisKA"/>
    <property type="match status" value="1"/>
</dbReference>
<dbReference type="RefSeq" id="WP_135343006.1">
    <property type="nucleotide sequence ID" value="NZ_ML214240.1"/>
</dbReference>
<dbReference type="SUPFAM" id="SSF47384">
    <property type="entry name" value="Homodimeric domain of signal transducing histidine kinase"/>
    <property type="match status" value="1"/>
</dbReference>
<dbReference type="SMART" id="SM00387">
    <property type="entry name" value="HATPase_c"/>
    <property type="match status" value="1"/>
</dbReference>
<keyword evidence="9" id="KW-0902">Two-component regulatory system</keyword>
<keyword evidence="14" id="KW-1185">Reference proteome</keyword>
<sequence length="416" mass="45105">MSLRTRLALISAFLALTGLGVGLWFSSLLLTRLVLAEVDHTLRLQANVLLEAALAQPDRLVPPEVEQEVLGGEFPAAAWLFEGEVLLWSGGLSSSPRMLANVEVGKPLSLGGWRAYAAQRGEYRLVVAQPLGVVDRLALLYLRLGLPLVLLVGLATGALAYALVGLSLAPLRRLAEGALRFQVVEPPDGRDEVAQLAQAFARLLATLKEERERERAFLALASHELRTPVAAFRVGLERLLKAPAPDRETLRRLKVQAERLEALAENLLALSRAQAQDLRLLEVDLPEVAGLAFDRFQPLAVAKGRELVLEAQPARAVADPRLLERVLNNLVHNALLHGQGTVYVRTGMVGGRAYLEVKDEGPGPSPRAREGLGLRVVRQVAEALGADLHLAREDGFLIRLLFRPPSATSPSMNPGA</sequence>
<keyword evidence="10" id="KW-0472">Membrane</keyword>
<evidence type="ECO:0000256" key="5">
    <source>
        <dbReference type="ARBA" id="ARBA00022679"/>
    </source>
</evidence>
<dbReference type="InterPro" id="IPR003661">
    <property type="entry name" value="HisK_dim/P_dom"/>
</dbReference>
<dbReference type="PROSITE" id="PS50885">
    <property type="entry name" value="HAMP"/>
    <property type="match status" value="1"/>
</dbReference>
<dbReference type="SUPFAM" id="SSF55874">
    <property type="entry name" value="ATPase domain of HSP90 chaperone/DNA topoisomerase II/histidine kinase"/>
    <property type="match status" value="1"/>
</dbReference>
<evidence type="ECO:0000256" key="1">
    <source>
        <dbReference type="ARBA" id="ARBA00000085"/>
    </source>
</evidence>
<dbReference type="Pfam" id="PF00672">
    <property type="entry name" value="HAMP"/>
    <property type="match status" value="1"/>
</dbReference>
<evidence type="ECO:0000256" key="2">
    <source>
        <dbReference type="ARBA" id="ARBA00004370"/>
    </source>
</evidence>
<dbReference type="PANTHER" id="PTHR45436:SF5">
    <property type="entry name" value="SENSOR HISTIDINE KINASE TRCS"/>
    <property type="match status" value="1"/>
</dbReference>
<evidence type="ECO:0000259" key="11">
    <source>
        <dbReference type="PROSITE" id="PS50109"/>
    </source>
</evidence>
<comment type="catalytic activity">
    <reaction evidence="1">
        <text>ATP + protein L-histidine = ADP + protein N-phospho-L-histidine.</text>
        <dbReference type="EC" id="2.7.13.3"/>
    </reaction>
</comment>
<dbReference type="CDD" id="cd00082">
    <property type="entry name" value="HisKA"/>
    <property type="match status" value="1"/>
</dbReference>
<evidence type="ECO:0000256" key="8">
    <source>
        <dbReference type="ARBA" id="ARBA00022989"/>
    </source>
</evidence>
<dbReference type="Gene3D" id="1.10.287.130">
    <property type="match status" value="1"/>
</dbReference>
<organism evidence="13 14">
    <name type="scientific">Thermus tengchongensis</name>
    <dbReference type="NCBI Taxonomy" id="1214928"/>
    <lineage>
        <taxon>Bacteria</taxon>
        <taxon>Thermotogati</taxon>
        <taxon>Deinococcota</taxon>
        <taxon>Deinococci</taxon>
        <taxon>Thermales</taxon>
        <taxon>Thermaceae</taxon>
        <taxon>Thermus</taxon>
    </lineage>
</organism>
<proteinExistence type="predicted"/>
<evidence type="ECO:0000256" key="6">
    <source>
        <dbReference type="ARBA" id="ARBA00022692"/>
    </source>
</evidence>
<dbReference type="InterPro" id="IPR003594">
    <property type="entry name" value="HATPase_dom"/>
</dbReference>
<feature type="transmembrane region" description="Helical" evidence="10">
    <location>
        <begin position="140"/>
        <end position="164"/>
    </location>
</feature>
<dbReference type="InterPro" id="IPR036890">
    <property type="entry name" value="HATPase_C_sf"/>
</dbReference>
<dbReference type="Proteomes" id="UP000297244">
    <property type="component" value="Unassembled WGS sequence"/>
</dbReference>
<dbReference type="PROSITE" id="PS50109">
    <property type="entry name" value="HIS_KIN"/>
    <property type="match status" value="1"/>
</dbReference>
<dbReference type="InterPro" id="IPR005467">
    <property type="entry name" value="His_kinase_dom"/>
</dbReference>
<evidence type="ECO:0000256" key="3">
    <source>
        <dbReference type="ARBA" id="ARBA00012438"/>
    </source>
</evidence>
<dbReference type="Pfam" id="PF02518">
    <property type="entry name" value="HATPase_c"/>
    <property type="match status" value="1"/>
</dbReference>
<evidence type="ECO:0000256" key="10">
    <source>
        <dbReference type="SAM" id="Phobius"/>
    </source>
</evidence>
<evidence type="ECO:0000256" key="7">
    <source>
        <dbReference type="ARBA" id="ARBA00022777"/>
    </source>
</evidence>
<dbReference type="InterPro" id="IPR003660">
    <property type="entry name" value="HAMP_dom"/>
</dbReference>
<accession>A0ABY2K9F3</accession>
<keyword evidence="5" id="KW-0808">Transferase</keyword>